<dbReference type="KEGG" id="anf:AQPE_3315"/>
<keyword evidence="2" id="KW-0081">Bacteriolytic enzyme</keyword>
<evidence type="ECO:0000256" key="2">
    <source>
        <dbReference type="ARBA" id="ARBA00022638"/>
    </source>
</evidence>
<dbReference type="Pfam" id="PF01476">
    <property type="entry name" value="LysM"/>
    <property type="match status" value="1"/>
</dbReference>
<dbReference type="Pfam" id="PF01832">
    <property type="entry name" value="Glucosaminidase"/>
    <property type="match status" value="1"/>
</dbReference>
<feature type="domain" description="LysM" evidence="5">
    <location>
        <begin position="268"/>
        <end position="312"/>
    </location>
</feature>
<dbReference type="EMBL" id="AP018694">
    <property type="protein sequence ID" value="BBE19141.1"/>
    <property type="molecule type" value="Genomic_DNA"/>
</dbReference>
<evidence type="ECO:0000313" key="7">
    <source>
        <dbReference type="Proteomes" id="UP001193389"/>
    </source>
</evidence>
<dbReference type="Gene3D" id="1.10.530.10">
    <property type="match status" value="1"/>
</dbReference>
<dbReference type="GO" id="GO:0031640">
    <property type="term" value="P:killing of cells of another organism"/>
    <property type="evidence" value="ECO:0007669"/>
    <property type="project" value="UniProtKB-KW"/>
</dbReference>
<sequence length="320" mass="37218">MIKYILLVISFFMFIPGFAQQNQMSREAYIQKYYPLAISEMERSGIPASITLAQGCWESQNGNSVLATEGNNHFGIKCKSEWRGKKIYHDDDAKGECFRKYAHAEASYVDHSNFLMAGSRYSFLFQLDPKDYAGWARGLKQAGYATDPTYAERLIKIIEDFKLYVYDEYGDNRQLASIKQEEEKTTHNKALRPSTPAKKNTAHKIEMRNGLRSVVVLEGDTYQSLTKFLKLKDWQLYTYNDFGKGRQPRPNEILYIEAKYRKASKQHKQHVTENGDTMHYIAQRYGIRLKPLLRRNRMDDGQEPAVGQVVYLHHKSPRKR</sequence>
<dbReference type="PANTHER" id="PTHR33308">
    <property type="entry name" value="PEPTIDOGLYCAN HYDROLASE FLGJ"/>
    <property type="match status" value="1"/>
</dbReference>
<evidence type="ECO:0000256" key="4">
    <source>
        <dbReference type="ARBA" id="ARBA00032108"/>
    </source>
</evidence>
<dbReference type="PANTHER" id="PTHR33308:SF9">
    <property type="entry name" value="PEPTIDOGLYCAN HYDROLASE FLGJ"/>
    <property type="match status" value="1"/>
</dbReference>
<proteinExistence type="predicted"/>
<gene>
    <name evidence="6" type="ORF">AQPE_3315</name>
</gene>
<dbReference type="InterPro" id="IPR018392">
    <property type="entry name" value="LysM"/>
</dbReference>
<dbReference type="CDD" id="cd00118">
    <property type="entry name" value="LysM"/>
    <property type="match status" value="1"/>
</dbReference>
<name>A0A5K7SC21_9BACT</name>
<protein>
    <recommendedName>
        <fullName evidence="4">Peptidoglycan hydrolase</fullName>
    </recommendedName>
</protein>
<evidence type="ECO:0000259" key="5">
    <source>
        <dbReference type="PROSITE" id="PS51782"/>
    </source>
</evidence>
<dbReference type="InterPro" id="IPR002901">
    <property type="entry name" value="MGlyc_endo_b_GlcNAc-like_dom"/>
</dbReference>
<evidence type="ECO:0000256" key="3">
    <source>
        <dbReference type="ARBA" id="ARBA00022801"/>
    </source>
</evidence>
<dbReference type="RefSeq" id="WP_318347414.1">
    <property type="nucleotide sequence ID" value="NZ_AP018694.1"/>
</dbReference>
<dbReference type="InterPro" id="IPR036779">
    <property type="entry name" value="LysM_dom_sf"/>
</dbReference>
<organism evidence="6 7">
    <name type="scientific">Aquipluma nitroreducens</name>
    <dbReference type="NCBI Taxonomy" id="2010828"/>
    <lineage>
        <taxon>Bacteria</taxon>
        <taxon>Pseudomonadati</taxon>
        <taxon>Bacteroidota</taxon>
        <taxon>Bacteroidia</taxon>
        <taxon>Marinilabiliales</taxon>
        <taxon>Prolixibacteraceae</taxon>
        <taxon>Aquipluma</taxon>
    </lineage>
</organism>
<dbReference type="SMART" id="SM00047">
    <property type="entry name" value="LYZ2"/>
    <property type="match status" value="1"/>
</dbReference>
<dbReference type="Gene3D" id="3.10.350.10">
    <property type="entry name" value="LysM domain"/>
    <property type="match status" value="1"/>
</dbReference>
<dbReference type="GO" id="GO:0042742">
    <property type="term" value="P:defense response to bacterium"/>
    <property type="evidence" value="ECO:0007669"/>
    <property type="project" value="UniProtKB-KW"/>
</dbReference>
<dbReference type="Proteomes" id="UP001193389">
    <property type="component" value="Chromosome"/>
</dbReference>
<reference evidence="6" key="1">
    <citation type="journal article" date="2020" name="Int. J. Syst. Evol. Microbiol.">
        <title>Aquipluma nitroreducens gen. nov. sp. nov., a novel facultatively anaerobic bacterium isolated from a freshwater lake.</title>
        <authorList>
            <person name="Watanabe M."/>
            <person name="Kojima H."/>
            <person name="Fukui M."/>
        </authorList>
    </citation>
    <scope>NUCLEOTIDE SEQUENCE</scope>
    <source>
        <strain evidence="6">MeG22</strain>
    </source>
</reference>
<evidence type="ECO:0000256" key="1">
    <source>
        <dbReference type="ARBA" id="ARBA00022529"/>
    </source>
</evidence>
<dbReference type="AlphaFoldDB" id="A0A5K7SC21"/>
<keyword evidence="1" id="KW-0929">Antimicrobial</keyword>
<dbReference type="GO" id="GO:0004040">
    <property type="term" value="F:amidase activity"/>
    <property type="evidence" value="ECO:0007669"/>
    <property type="project" value="InterPro"/>
</dbReference>
<evidence type="ECO:0000313" key="6">
    <source>
        <dbReference type="EMBL" id="BBE19141.1"/>
    </source>
</evidence>
<dbReference type="PROSITE" id="PS51782">
    <property type="entry name" value="LYSM"/>
    <property type="match status" value="1"/>
</dbReference>
<keyword evidence="3" id="KW-0378">Hydrolase</keyword>
<keyword evidence="7" id="KW-1185">Reference proteome</keyword>
<dbReference type="SUPFAM" id="SSF54106">
    <property type="entry name" value="LysM domain"/>
    <property type="match status" value="1"/>
</dbReference>
<dbReference type="InterPro" id="IPR051056">
    <property type="entry name" value="Glycosyl_Hydrolase_73"/>
</dbReference>
<accession>A0A5K7SC21</accession>